<dbReference type="GO" id="GO:0005304">
    <property type="term" value="F:L-valine transmembrane transporter activity"/>
    <property type="evidence" value="ECO:0007669"/>
    <property type="project" value="TreeGrafter"/>
</dbReference>
<feature type="transmembrane region" description="Helical" evidence="10">
    <location>
        <begin position="133"/>
        <end position="157"/>
    </location>
</feature>
<dbReference type="GO" id="GO:0042941">
    <property type="term" value="P:D-alanine transmembrane transport"/>
    <property type="evidence" value="ECO:0007669"/>
    <property type="project" value="TreeGrafter"/>
</dbReference>
<name>A0A644ZT29_9ZZZZ</name>
<dbReference type="InterPro" id="IPR001851">
    <property type="entry name" value="ABC_transp_permease"/>
</dbReference>
<protein>
    <submittedName>
        <fullName evidence="11">High-affinity branched-chain amino acid transport system permease protein LivH</fullName>
    </submittedName>
</protein>
<keyword evidence="6" id="KW-0029">Amino-acid transport</keyword>
<evidence type="ECO:0000256" key="2">
    <source>
        <dbReference type="ARBA" id="ARBA00022448"/>
    </source>
</evidence>
<evidence type="ECO:0000256" key="8">
    <source>
        <dbReference type="ARBA" id="ARBA00023136"/>
    </source>
</evidence>
<keyword evidence="5 10" id="KW-0812">Transmembrane</keyword>
<dbReference type="GO" id="GO:0015190">
    <property type="term" value="F:L-leucine transmembrane transporter activity"/>
    <property type="evidence" value="ECO:0007669"/>
    <property type="project" value="TreeGrafter"/>
</dbReference>
<evidence type="ECO:0000256" key="4">
    <source>
        <dbReference type="ARBA" id="ARBA00022519"/>
    </source>
</evidence>
<comment type="caution">
    <text evidence="11">The sequence shown here is derived from an EMBL/GenBank/DDBJ whole genome shotgun (WGS) entry which is preliminary data.</text>
</comment>
<dbReference type="PANTHER" id="PTHR11795">
    <property type="entry name" value="BRANCHED-CHAIN AMINO ACID TRANSPORT SYSTEM PERMEASE PROTEIN LIVH"/>
    <property type="match status" value="1"/>
</dbReference>
<dbReference type="GO" id="GO:0005886">
    <property type="term" value="C:plasma membrane"/>
    <property type="evidence" value="ECO:0007669"/>
    <property type="project" value="UniProtKB-SubCell"/>
</dbReference>
<dbReference type="GO" id="GO:1903806">
    <property type="term" value="P:L-isoleucine import across plasma membrane"/>
    <property type="evidence" value="ECO:0007669"/>
    <property type="project" value="TreeGrafter"/>
</dbReference>
<dbReference type="CDD" id="cd06582">
    <property type="entry name" value="TM_PBP1_LivH_like"/>
    <property type="match status" value="1"/>
</dbReference>
<comment type="similarity">
    <text evidence="9">Belongs to the binding-protein-dependent transport system permease family. LivHM subfamily.</text>
</comment>
<feature type="transmembrane region" description="Helical" evidence="10">
    <location>
        <begin position="61"/>
        <end position="80"/>
    </location>
</feature>
<keyword evidence="3" id="KW-1003">Cell membrane</keyword>
<feature type="transmembrane region" description="Helical" evidence="10">
    <location>
        <begin position="38"/>
        <end position="55"/>
    </location>
</feature>
<proteinExistence type="inferred from homology"/>
<accession>A0A644ZT29</accession>
<organism evidence="11">
    <name type="scientific">bioreactor metagenome</name>
    <dbReference type="NCBI Taxonomy" id="1076179"/>
    <lineage>
        <taxon>unclassified sequences</taxon>
        <taxon>metagenomes</taxon>
        <taxon>ecological metagenomes</taxon>
    </lineage>
</organism>
<evidence type="ECO:0000256" key="9">
    <source>
        <dbReference type="ARBA" id="ARBA00037998"/>
    </source>
</evidence>
<evidence type="ECO:0000256" key="1">
    <source>
        <dbReference type="ARBA" id="ARBA00004651"/>
    </source>
</evidence>
<dbReference type="AlphaFoldDB" id="A0A644ZT29"/>
<feature type="transmembrane region" description="Helical" evidence="10">
    <location>
        <begin position="186"/>
        <end position="209"/>
    </location>
</feature>
<keyword evidence="4" id="KW-0997">Cell inner membrane</keyword>
<dbReference type="GO" id="GO:0015192">
    <property type="term" value="F:L-phenylalanine transmembrane transporter activity"/>
    <property type="evidence" value="ECO:0007669"/>
    <property type="project" value="TreeGrafter"/>
</dbReference>
<gene>
    <name evidence="11" type="primary">livH_48</name>
    <name evidence="11" type="ORF">SDC9_90225</name>
</gene>
<evidence type="ECO:0000256" key="10">
    <source>
        <dbReference type="SAM" id="Phobius"/>
    </source>
</evidence>
<dbReference type="GO" id="GO:0015808">
    <property type="term" value="P:L-alanine transport"/>
    <property type="evidence" value="ECO:0007669"/>
    <property type="project" value="TreeGrafter"/>
</dbReference>
<dbReference type="EMBL" id="VSSQ01010147">
    <property type="protein sequence ID" value="MPM43548.1"/>
    <property type="molecule type" value="Genomic_DNA"/>
</dbReference>
<dbReference type="Pfam" id="PF02653">
    <property type="entry name" value="BPD_transp_2"/>
    <property type="match status" value="1"/>
</dbReference>
<dbReference type="GO" id="GO:0015188">
    <property type="term" value="F:L-isoleucine transmembrane transporter activity"/>
    <property type="evidence" value="ECO:0007669"/>
    <property type="project" value="TreeGrafter"/>
</dbReference>
<keyword evidence="8 10" id="KW-0472">Membrane</keyword>
<feature type="transmembrane region" description="Helical" evidence="10">
    <location>
        <begin position="92"/>
        <end position="113"/>
    </location>
</feature>
<evidence type="ECO:0000256" key="7">
    <source>
        <dbReference type="ARBA" id="ARBA00022989"/>
    </source>
</evidence>
<keyword evidence="2" id="KW-0813">Transport</keyword>
<feature type="transmembrane region" description="Helical" evidence="10">
    <location>
        <begin position="6"/>
        <end position="26"/>
    </location>
</feature>
<comment type="subcellular location">
    <subcellularLocation>
        <location evidence="1">Cell membrane</location>
        <topology evidence="1">Multi-pass membrane protein</topology>
    </subcellularLocation>
</comment>
<sequence>MFWQIIINGLTLGCVYAMVALGYSMVYGVLQIVNWAHADVLMIGTFIAVTLATVLKLPALAIVLLAAGATAVIGMSVERLAYRTIKSSDRKLAVLVSALGMSTFLRNLAQLVWGSGTSQLTLFPKVSYRIGGVGLTNIQIIILGVTILMLAVLYVLVYKTKMGVAMRACSTSIPNAKLMGINTNGVISMTFGIGAFMAGIGGLCIGSYYNAVYSTMGYMLGMKAFAAAILGGIGSLPGAVLGGFVMGLVECLGAGYISTGYQDAYAFIVLFVILTLRPSGILGAKHVDKV</sequence>
<evidence type="ECO:0000313" key="11">
    <source>
        <dbReference type="EMBL" id="MPM43548.1"/>
    </source>
</evidence>
<keyword evidence="7 10" id="KW-1133">Transmembrane helix</keyword>
<evidence type="ECO:0000256" key="6">
    <source>
        <dbReference type="ARBA" id="ARBA00022970"/>
    </source>
</evidence>
<evidence type="ECO:0000256" key="3">
    <source>
        <dbReference type="ARBA" id="ARBA00022475"/>
    </source>
</evidence>
<reference evidence="11" key="1">
    <citation type="submission" date="2019-08" db="EMBL/GenBank/DDBJ databases">
        <authorList>
            <person name="Kucharzyk K."/>
            <person name="Murdoch R.W."/>
            <person name="Higgins S."/>
            <person name="Loffler F."/>
        </authorList>
    </citation>
    <scope>NUCLEOTIDE SEQUENCE</scope>
</reference>
<dbReference type="InterPro" id="IPR052157">
    <property type="entry name" value="BCAA_transport_permease"/>
</dbReference>
<evidence type="ECO:0000256" key="5">
    <source>
        <dbReference type="ARBA" id="ARBA00022692"/>
    </source>
</evidence>
<feature type="transmembrane region" description="Helical" evidence="10">
    <location>
        <begin position="264"/>
        <end position="284"/>
    </location>
</feature>
<dbReference type="PANTHER" id="PTHR11795:SF371">
    <property type="entry name" value="HIGH-AFFINITY BRANCHED-CHAIN AMINO ACID TRANSPORT SYSTEM PERMEASE PROTEIN LIVH"/>
    <property type="match status" value="1"/>
</dbReference>